<dbReference type="EMBL" id="JBFXLU010000167">
    <property type="protein sequence ID" value="KAL2837050.1"/>
    <property type="molecule type" value="Genomic_DNA"/>
</dbReference>
<dbReference type="InterPro" id="IPR036770">
    <property type="entry name" value="Ankyrin_rpt-contain_sf"/>
</dbReference>
<evidence type="ECO:0000256" key="2">
    <source>
        <dbReference type="ARBA" id="ARBA00023043"/>
    </source>
</evidence>
<gene>
    <name evidence="4" type="ORF">BJY01DRAFT_251657</name>
</gene>
<dbReference type="SUPFAM" id="SSF48403">
    <property type="entry name" value="Ankyrin repeat"/>
    <property type="match status" value="1"/>
</dbReference>
<dbReference type="SUPFAM" id="SSF81383">
    <property type="entry name" value="F-box domain"/>
    <property type="match status" value="1"/>
</dbReference>
<feature type="domain" description="F-box" evidence="3">
    <location>
        <begin position="50"/>
        <end position="82"/>
    </location>
</feature>
<dbReference type="PANTHER" id="PTHR24198:SF165">
    <property type="entry name" value="ANKYRIN REPEAT-CONTAINING PROTEIN-RELATED"/>
    <property type="match status" value="1"/>
</dbReference>
<dbReference type="InterPro" id="IPR001810">
    <property type="entry name" value="F-box_dom"/>
</dbReference>
<organism evidence="4 5">
    <name type="scientific">Aspergillus pseudoustus</name>
    <dbReference type="NCBI Taxonomy" id="1810923"/>
    <lineage>
        <taxon>Eukaryota</taxon>
        <taxon>Fungi</taxon>
        <taxon>Dikarya</taxon>
        <taxon>Ascomycota</taxon>
        <taxon>Pezizomycotina</taxon>
        <taxon>Eurotiomycetes</taxon>
        <taxon>Eurotiomycetidae</taxon>
        <taxon>Eurotiales</taxon>
        <taxon>Aspergillaceae</taxon>
        <taxon>Aspergillus</taxon>
        <taxon>Aspergillus subgen. Nidulantes</taxon>
    </lineage>
</organism>
<dbReference type="SMART" id="SM00248">
    <property type="entry name" value="ANK"/>
    <property type="match status" value="3"/>
</dbReference>
<protein>
    <submittedName>
        <fullName evidence="4">Ankyrin repeat-containing domain protein</fullName>
    </submittedName>
</protein>
<dbReference type="Pfam" id="PF12796">
    <property type="entry name" value="Ank_2"/>
    <property type="match status" value="1"/>
</dbReference>
<proteinExistence type="predicted"/>
<evidence type="ECO:0000313" key="5">
    <source>
        <dbReference type="Proteomes" id="UP001610446"/>
    </source>
</evidence>
<keyword evidence="2" id="KW-0040">ANK repeat</keyword>
<accession>A0ABR4JAT1</accession>
<dbReference type="PANTHER" id="PTHR24198">
    <property type="entry name" value="ANKYRIN REPEAT AND PROTEIN KINASE DOMAIN-CONTAINING PROTEIN"/>
    <property type="match status" value="1"/>
</dbReference>
<dbReference type="Proteomes" id="UP001610446">
    <property type="component" value="Unassembled WGS sequence"/>
</dbReference>
<comment type="caution">
    <text evidence="4">The sequence shown here is derived from an EMBL/GenBank/DDBJ whole genome shotgun (WGS) entry which is preliminary data.</text>
</comment>
<keyword evidence="5" id="KW-1185">Reference proteome</keyword>
<dbReference type="PROSITE" id="PS50181">
    <property type="entry name" value="FBOX"/>
    <property type="match status" value="1"/>
</dbReference>
<reference evidence="4 5" key="1">
    <citation type="submission" date="2024-07" db="EMBL/GenBank/DDBJ databases">
        <title>Section-level genome sequencing and comparative genomics of Aspergillus sections Usti and Cavernicolus.</title>
        <authorList>
            <consortium name="Lawrence Berkeley National Laboratory"/>
            <person name="Nybo J.L."/>
            <person name="Vesth T.C."/>
            <person name="Theobald S."/>
            <person name="Frisvad J.C."/>
            <person name="Larsen T.O."/>
            <person name="Kjaerboelling I."/>
            <person name="Rothschild-Mancinelli K."/>
            <person name="Lyhne E.K."/>
            <person name="Kogle M.E."/>
            <person name="Barry K."/>
            <person name="Clum A."/>
            <person name="Na H."/>
            <person name="Ledsgaard L."/>
            <person name="Lin J."/>
            <person name="Lipzen A."/>
            <person name="Kuo A."/>
            <person name="Riley R."/>
            <person name="Mondo S."/>
            <person name="Labutti K."/>
            <person name="Haridas S."/>
            <person name="Pangalinan J."/>
            <person name="Salamov A.A."/>
            <person name="Simmons B.A."/>
            <person name="Magnuson J.K."/>
            <person name="Chen J."/>
            <person name="Drula E."/>
            <person name="Henrissat B."/>
            <person name="Wiebenga A."/>
            <person name="Lubbers R.J."/>
            <person name="Gomes A.C."/>
            <person name="Makela M.R."/>
            <person name="Stajich J."/>
            <person name="Grigoriev I.V."/>
            <person name="Mortensen U.H."/>
            <person name="De Vries R.P."/>
            <person name="Baker S.E."/>
            <person name="Andersen M.R."/>
        </authorList>
    </citation>
    <scope>NUCLEOTIDE SEQUENCE [LARGE SCALE GENOMIC DNA]</scope>
    <source>
        <strain evidence="4 5">CBS 123904</strain>
    </source>
</reference>
<sequence>MDPDADTEMEDALTGLEAATSQMNFDSPNSTAAPSGPKTVLDPTKFWTPYSNVHTLPTELILRIISYLPPADIVSLARSPKQITRNGVSVSQRCIQNGQSPIRYPGHTARYRAYRKKKALPVTAHLRGLRWVSASSTDTPRRRRKDQWPRWTPEPLFHAAANGDVQMVHLLLRYKASTLPRSTWCPWTPLWIAAKNGYFNVVEILLAHPVKKPHLNGKVTTWEPMRDAAKRGHARVVQTLLNYHKCAWPNLSLGQEGLFWASYGGWELVFNLILDAGAPLSGPCESLDGIPLLGAALLGRNRGIITKLLTTEGVRS</sequence>
<name>A0ABR4JAT1_9EURO</name>
<evidence type="ECO:0000259" key="3">
    <source>
        <dbReference type="PROSITE" id="PS50181"/>
    </source>
</evidence>
<dbReference type="CDD" id="cd09917">
    <property type="entry name" value="F-box_SF"/>
    <property type="match status" value="1"/>
</dbReference>
<dbReference type="InterPro" id="IPR002110">
    <property type="entry name" value="Ankyrin_rpt"/>
</dbReference>
<dbReference type="Gene3D" id="1.25.40.20">
    <property type="entry name" value="Ankyrin repeat-containing domain"/>
    <property type="match status" value="1"/>
</dbReference>
<dbReference type="InterPro" id="IPR036047">
    <property type="entry name" value="F-box-like_dom_sf"/>
</dbReference>
<keyword evidence="1" id="KW-0677">Repeat</keyword>
<evidence type="ECO:0000313" key="4">
    <source>
        <dbReference type="EMBL" id="KAL2837050.1"/>
    </source>
</evidence>
<evidence type="ECO:0000256" key="1">
    <source>
        <dbReference type="ARBA" id="ARBA00022737"/>
    </source>
</evidence>